<name>A0ABW6X5C9_9ACTN</name>
<proteinExistence type="predicted"/>
<accession>A0ABW6X5C9</accession>
<dbReference type="RefSeq" id="WP_387902107.1">
    <property type="nucleotide sequence ID" value="NZ_JBIBEG010000003.1"/>
</dbReference>
<evidence type="ECO:0000313" key="1">
    <source>
        <dbReference type="EMBL" id="MFF5897216.1"/>
    </source>
</evidence>
<keyword evidence="2" id="KW-1185">Reference proteome</keyword>
<evidence type="ECO:0000313" key="2">
    <source>
        <dbReference type="Proteomes" id="UP001602322"/>
    </source>
</evidence>
<organism evidence="1 2">
    <name type="scientific">Streptomyces argenteolus</name>
    <dbReference type="NCBI Taxonomy" id="67274"/>
    <lineage>
        <taxon>Bacteria</taxon>
        <taxon>Bacillati</taxon>
        <taxon>Actinomycetota</taxon>
        <taxon>Actinomycetes</taxon>
        <taxon>Kitasatosporales</taxon>
        <taxon>Streptomycetaceae</taxon>
        <taxon>Streptomyces</taxon>
    </lineage>
</organism>
<dbReference type="Proteomes" id="UP001602322">
    <property type="component" value="Unassembled WGS sequence"/>
</dbReference>
<sequence>MITEIAQIEIHPGQEQIDGRDSSRVVHVVAAAPVAPLDLSTWGPMADGAGLAH</sequence>
<gene>
    <name evidence="1" type="ORF">ACFY8O_14945</name>
</gene>
<reference evidence="1 2" key="1">
    <citation type="submission" date="2024-10" db="EMBL/GenBank/DDBJ databases">
        <title>The Natural Products Discovery Center: Release of the First 8490 Sequenced Strains for Exploring Actinobacteria Biosynthetic Diversity.</title>
        <authorList>
            <person name="Kalkreuter E."/>
            <person name="Kautsar S.A."/>
            <person name="Yang D."/>
            <person name="Bader C.D."/>
            <person name="Teijaro C.N."/>
            <person name="Fluegel L."/>
            <person name="Davis C.M."/>
            <person name="Simpson J.R."/>
            <person name="Lauterbach L."/>
            <person name="Steele A.D."/>
            <person name="Gui C."/>
            <person name="Meng S."/>
            <person name="Li G."/>
            <person name="Viehrig K."/>
            <person name="Ye F."/>
            <person name="Su P."/>
            <person name="Kiefer A.F."/>
            <person name="Nichols A."/>
            <person name="Cepeda A.J."/>
            <person name="Yan W."/>
            <person name="Fan B."/>
            <person name="Jiang Y."/>
            <person name="Adhikari A."/>
            <person name="Zheng C.-J."/>
            <person name="Schuster L."/>
            <person name="Cowan T.M."/>
            <person name="Smanski M.J."/>
            <person name="Chevrette M.G."/>
            <person name="De Carvalho L.P.S."/>
            <person name="Shen B."/>
        </authorList>
    </citation>
    <scope>NUCLEOTIDE SEQUENCE [LARGE SCALE GENOMIC DNA]</scope>
    <source>
        <strain evidence="1 2">NPDC012540</strain>
    </source>
</reference>
<protein>
    <submittedName>
        <fullName evidence="1">Uncharacterized protein</fullName>
    </submittedName>
</protein>
<comment type="caution">
    <text evidence="1">The sequence shown here is derived from an EMBL/GenBank/DDBJ whole genome shotgun (WGS) entry which is preliminary data.</text>
</comment>
<dbReference type="EMBL" id="JBIBEG010000003">
    <property type="protein sequence ID" value="MFF5897216.1"/>
    <property type="molecule type" value="Genomic_DNA"/>
</dbReference>